<comment type="caution">
    <text evidence="3">The sequence shown here is derived from an EMBL/GenBank/DDBJ whole genome shotgun (WGS) entry which is preliminary data.</text>
</comment>
<feature type="transmembrane region" description="Helical" evidence="2">
    <location>
        <begin position="526"/>
        <end position="546"/>
    </location>
</feature>
<feature type="transmembrane region" description="Helical" evidence="2">
    <location>
        <begin position="313"/>
        <end position="331"/>
    </location>
</feature>
<organism evidence="3 4">
    <name type="scientific">Rhodococcoides corynebacterioides</name>
    <dbReference type="NCBI Taxonomy" id="53972"/>
    <lineage>
        <taxon>Bacteria</taxon>
        <taxon>Bacillati</taxon>
        <taxon>Actinomycetota</taxon>
        <taxon>Actinomycetes</taxon>
        <taxon>Mycobacteriales</taxon>
        <taxon>Nocardiaceae</taxon>
        <taxon>Rhodococcoides</taxon>
    </lineage>
</organism>
<keyword evidence="2" id="KW-1133">Transmembrane helix</keyword>
<name>A0ABS2KU78_9NOCA</name>
<keyword evidence="2" id="KW-0812">Transmembrane</keyword>
<feature type="transmembrane region" description="Helical" evidence="2">
    <location>
        <begin position="482"/>
        <end position="506"/>
    </location>
</feature>
<evidence type="ECO:0000256" key="1">
    <source>
        <dbReference type="SAM" id="MobiDB-lite"/>
    </source>
</evidence>
<feature type="transmembrane region" description="Helical" evidence="2">
    <location>
        <begin position="362"/>
        <end position="387"/>
    </location>
</feature>
<feature type="transmembrane region" description="Helical" evidence="2">
    <location>
        <begin position="139"/>
        <end position="170"/>
    </location>
</feature>
<feature type="region of interest" description="Disordered" evidence="1">
    <location>
        <begin position="1"/>
        <end position="21"/>
    </location>
</feature>
<feature type="transmembrane region" description="Helical" evidence="2">
    <location>
        <begin position="176"/>
        <end position="198"/>
    </location>
</feature>
<gene>
    <name evidence="3" type="ORF">JOE42_002225</name>
</gene>
<feature type="transmembrane region" description="Helical" evidence="2">
    <location>
        <begin position="210"/>
        <end position="234"/>
    </location>
</feature>
<protein>
    <submittedName>
        <fullName evidence="3">ABC-2 type transport system permease protein</fullName>
    </submittedName>
</protein>
<feature type="transmembrane region" description="Helical" evidence="2">
    <location>
        <begin position="451"/>
        <end position="475"/>
    </location>
</feature>
<proteinExistence type="predicted"/>
<feature type="transmembrane region" description="Helical" evidence="2">
    <location>
        <begin position="38"/>
        <end position="62"/>
    </location>
</feature>
<accession>A0ABS2KU78</accession>
<evidence type="ECO:0000313" key="3">
    <source>
        <dbReference type="EMBL" id="MBM7415492.1"/>
    </source>
</evidence>
<keyword evidence="2" id="KW-0472">Membrane</keyword>
<evidence type="ECO:0000256" key="2">
    <source>
        <dbReference type="SAM" id="Phobius"/>
    </source>
</evidence>
<feature type="compositionally biased region" description="Basic and acidic residues" evidence="1">
    <location>
        <begin position="1"/>
        <end position="11"/>
    </location>
</feature>
<keyword evidence="4" id="KW-1185">Reference proteome</keyword>
<feature type="transmembrane region" description="Helical" evidence="2">
    <location>
        <begin position="98"/>
        <end position="118"/>
    </location>
</feature>
<feature type="transmembrane region" description="Helical" evidence="2">
    <location>
        <begin position="254"/>
        <end position="275"/>
    </location>
</feature>
<feature type="transmembrane region" description="Helical" evidence="2">
    <location>
        <begin position="412"/>
        <end position="439"/>
    </location>
</feature>
<dbReference type="EMBL" id="JAFBBK010000001">
    <property type="protein sequence ID" value="MBM7415492.1"/>
    <property type="molecule type" value="Genomic_DNA"/>
</dbReference>
<evidence type="ECO:0000313" key="4">
    <source>
        <dbReference type="Proteomes" id="UP000703038"/>
    </source>
</evidence>
<dbReference type="RefSeq" id="WP_204868533.1">
    <property type="nucleotide sequence ID" value="NZ_JAFBBK010000001.1"/>
</dbReference>
<dbReference type="Proteomes" id="UP000703038">
    <property type="component" value="Unassembled WGS sequence"/>
</dbReference>
<sequence length="552" mass="54836">MTTISDRRDTTDQPGGGPQSRLAGTTYLLRLALRTERFTTPVGVLVVPALYLSTAASLAPLYPDATSRAALADGSAANPVFRILLGPLRDTSGTAQIAVWRVGAFALLVVAIMIAATVTRHLRGPEATGRMELVRAGAIGAAAPLAAAAITATAAAVATGVLTGAAAALAGVPAPAATFLALQFVGAGLAATGVAAVVDQVVTTSRTAIATSAVVLLAAYLVRGIGDAVSGLAWMTWLSPLGWAERVDPLGDRAVSPFLACVALCAVGLGVAAAVGRRRDLGAGLVQPRPGPPVARWPISILGVTVRTMGGSLVPWMSGAFAYCLLVGLLTDSIDDLLGASEAAGDVLRDIGGGSGAASSDLVGALIDTVLGIMAIAASAAAVSVVGRLREDDRTGRVEVLLATAVSPGSRLLAAAATATVTATLVLLLAGVGLVAGAAAVGGTGPGVVDVLLGAVSQLPATLSVAAIAFAAYGFGTRWIALGWAAVVLDLLLGPLGTLIGAPQWLRDVAPHSHVPADTGASVPAAASSILVVVAAALLATGLWALRRRDLT</sequence>
<reference evidence="3 4" key="1">
    <citation type="submission" date="2021-01" db="EMBL/GenBank/DDBJ databases">
        <title>Genomics of switchgrass bacterial isolates.</title>
        <authorList>
            <person name="Shade A."/>
        </authorList>
    </citation>
    <scope>NUCLEOTIDE SEQUENCE [LARGE SCALE GENOMIC DNA]</scope>
    <source>
        <strain evidence="3 4">PvP111</strain>
    </source>
</reference>